<dbReference type="Proteomes" id="UP000198460">
    <property type="component" value="Unassembled WGS sequence"/>
</dbReference>
<gene>
    <name evidence="1" type="ORF">BSIN_4939</name>
</gene>
<sequence>MWLPERNPSFVGNVLSLICNRSLPAAPRAPAPIARDSPNG</sequence>
<organism evidence="1 2">
    <name type="scientific">Burkholderia singularis</name>
    <dbReference type="NCBI Taxonomy" id="1503053"/>
    <lineage>
        <taxon>Bacteria</taxon>
        <taxon>Pseudomonadati</taxon>
        <taxon>Pseudomonadota</taxon>
        <taxon>Betaproteobacteria</taxon>
        <taxon>Burkholderiales</taxon>
        <taxon>Burkholderiaceae</taxon>
        <taxon>Burkholderia</taxon>
        <taxon>pseudomallei group</taxon>
    </lineage>
</organism>
<accession>A0A238HAW1</accession>
<dbReference type="EMBL" id="FXAN01000093">
    <property type="protein sequence ID" value="SMG02173.1"/>
    <property type="molecule type" value="Genomic_DNA"/>
</dbReference>
<proteinExistence type="predicted"/>
<dbReference type="AlphaFoldDB" id="A0A238HAW1"/>
<reference evidence="1 2" key="1">
    <citation type="submission" date="2017-04" db="EMBL/GenBank/DDBJ databases">
        <authorList>
            <person name="Afonso C.L."/>
            <person name="Miller P.J."/>
            <person name="Scott M.A."/>
            <person name="Spackman E."/>
            <person name="Goraichik I."/>
            <person name="Dimitrov K.M."/>
            <person name="Suarez D.L."/>
            <person name="Swayne D.E."/>
        </authorList>
    </citation>
    <scope>NUCLEOTIDE SEQUENCE [LARGE SCALE GENOMIC DNA]</scope>
    <source>
        <strain evidence="1">LMG 28154</strain>
    </source>
</reference>
<evidence type="ECO:0000313" key="2">
    <source>
        <dbReference type="Proteomes" id="UP000198460"/>
    </source>
</evidence>
<protein>
    <submittedName>
        <fullName evidence="1">Uncharacterized protein</fullName>
    </submittedName>
</protein>
<evidence type="ECO:0000313" key="1">
    <source>
        <dbReference type="EMBL" id="SMG02173.1"/>
    </source>
</evidence>
<name>A0A238HAW1_9BURK</name>